<evidence type="ECO:0000256" key="3">
    <source>
        <dbReference type="SAM" id="MobiDB-lite"/>
    </source>
</evidence>
<reference evidence="5" key="2">
    <citation type="submission" date="2020-11" db="EMBL/GenBank/DDBJ databases">
        <authorList>
            <person name="McCartney M.A."/>
            <person name="Auch B."/>
            <person name="Kono T."/>
            <person name="Mallez S."/>
            <person name="Becker A."/>
            <person name="Gohl D.M."/>
            <person name="Silverstein K.A.T."/>
            <person name="Koren S."/>
            <person name="Bechman K.B."/>
            <person name="Herman A."/>
            <person name="Abrahante J.E."/>
            <person name="Garbe J."/>
        </authorList>
    </citation>
    <scope>NUCLEOTIDE SEQUENCE</scope>
    <source>
        <strain evidence="5">Duluth1</strain>
        <tissue evidence="5">Whole animal</tissue>
    </source>
</reference>
<name>A0A9D4N1P7_DREPO</name>
<dbReference type="PANTHER" id="PTHR14882">
    <property type="entry name" value="COILED-COIL DOMAIN-CONTAINING 74A"/>
    <property type="match status" value="1"/>
</dbReference>
<feature type="region of interest" description="Disordered" evidence="3">
    <location>
        <begin position="304"/>
        <end position="326"/>
    </location>
</feature>
<feature type="region of interest" description="Disordered" evidence="3">
    <location>
        <begin position="153"/>
        <end position="230"/>
    </location>
</feature>
<comment type="caution">
    <text evidence="5">The sequence shown here is derived from an EMBL/GenBank/DDBJ whole genome shotgun (WGS) entry which is preliminary data.</text>
</comment>
<dbReference type="OrthoDB" id="2155209at2759"/>
<feature type="domain" description="CCDC92/74 N-terminal" evidence="4">
    <location>
        <begin position="11"/>
        <end position="52"/>
    </location>
</feature>
<dbReference type="InterPro" id="IPR040370">
    <property type="entry name" value="CCDC74A/CCDC74B/CCDC92"/>
</dbReference>
<dbReference type="Pfam" id="PF14916">
    <property type="entry name" value="CCDC92"/>
    <property type="match status" value="1"/>
</dbReference>
<dbReference type="InterPro" id="IPR039496">
    <property type="entry name" value="CCDC92/74_N"/>
</dbReference>
<sequence>MSMQEAIHKRNLEVSILFMQQQHAATLKALHEEIQTLQKKCSDLTFELNMAGLDVNDGVPPEVTEHIKHLEKMMDAQRETQHELEVELEKKDRLIKENDYTYKRQKMKHIEEIRAKNRELEQLRAELDATANSSAYYQNELLKIKKAKFHPMPNQELSDTHKDKDSSVNHAPVPPKESRSNPKRAFHIRRTLTDNSSKDSILTPVRPGSSGGAARAGSGSTSRSDSPTAELARPFLRGGEEEVVQIKQSNPLPPIRTSSGRVVFGEPVEVVQLSVHNVPQPLSRSKKSVTSVAVQEVETLAIGQVTHADPAWKHQRRKEHRSSEYR</sequence>
<feature type="coiled-coil region" evidence="2">
    <location>
        <begin position="20"/>
        <end position="140"/>
    </location>
</feature>
<proteinExistence type="predicted"/>
<evidence type="ECO:0000313" key="5">
    <source>
        <dbReference type="EMBL" id="KAH3885102.1"/>
    </source>
</evidence>
<dbReference type="EMBL" id="JAIWYP010000001">
    <property type="protein sequence ID" value="KAH3885102.1"/>
    <property type="molecule type" value="Genomic_DNA"/>
</dbReference>
<reference evidence="5" key="1">
    <citation type="journal article" date="2019" name="bioRxiv">
        <title>The Genome of the Zebra Mussel, Dreissena polymorpha: A Resource for Invasive Species Research.</title>
        <authorList>
            <person name="McCartney M.A."/>
            <person name="Auch B."/>
            <person name="Kono T."/>
            <person name="Mallez S."/>
            <person name="Zhang Y."/>
            <person name="Obille A."/>
            <person name="Becker A."/>
            <person name="Abrahante J.E."/>
            <person name="Garbe J."/>
            <person name="Badalamenti J.P."/>
            <person name="Herman A."/>
            <person name="Mangelson H."/>
            <person name="Liachko I."/>
            <person name="Sullivan S."/>
            <person name="Sone E.D."/>
            <person name="Koren S."/>
            <person name="Silverstein K.A.T."/>
            <person name="Beckman K.B."/>
            <person name="Gohl D.M."/>
        </authorList>
    </citation>
    <scope>NUCLEOTIDE SEQUENCE</scope>
    <source>
        <strain evidence="5">Duluth1</strain>
        <tissue evidence="5">Whole animal</tissue>
    </source>
</reference>
<evidence type="ECO:0000313" key="6">
    <source>
        <dbReference type="Proteomes" id="UP000828390"/>
    </source>
</evidence>
<keyword evidence="6" id="KW-1185">Reference proteome</keyword>
<feature type="compositionally biased region" description="Basic and acidic residues" evidence="3">
    <location>
        <begin position="158"/>
        <end position="167"/>
    </location>
</feature>
<organism evidence="5 6">
    <name type="scientific">Dreissena polymorpha</name>
    <name type="common">Zebra mussel</name>
    <name type="synonym">Mytilus polymorpha</name>
    <dbReference type="NCBI Taxonomy" id="45954"/>
    <lineage>
        <taxon>Eukaryota</taxon>
        <taxon>Metazoa</taxon>
        <taxon>Spiralia</taxon>
        <taxon>Lophotrochozoa</taxon>
        <taxon>Mollusca</taxon>
        <taxon>Bivalvia</taxon>
        <taxon>Autobranchia</taxon>
        <taxon>Heteroconchia</taxon>
        <taxon>Euheterodonta</taxon>
        <taxon>Imparidentia</taxon>
        <taxon>Neoheterodontei</taxon>
        <taxon>Myida</taxon>
        <taxon>Dreissenoidea</taxon>
        <taxon>Dreissenidae</taxon>
        <taxon>Dreissena</taxon>
    </lineage>
</organism>
<feature type="compositionally biased region" description="Basic residues" evidence="3">
    <location>
        <begin position="181"/>
        <end position="190"/>
    </location>
</feature>
<evidence type="ECO:0000259" key="4">
    <source>
        <dbReference type="Pfam" id="PF14916"/>
    </source>
</evidence>
<accession>A0A9D4N1P7</accession>
<dbReference type="AlphaFoldDB" id="A0A9D4N1P7"/>
<protein>
    <recommendedName>
        <fullName evidence="4">CCDC92/74 N-terminal domain-containing protein</fullName>
    </recommendedName>
</protein>
<feature type="compositionally biased region" description="Low complexity" evidence="3">
    <location>
        <begin position="212"/>
        <end position="229"/>
    </location>
</feature>
<dbReference type="Proteomes" id="UP000828390">
    <property type="component" value="Unassembled WGS sequence"/>
</dbReference>
<gene>
    <name evidence="5" type="ORF">DPMN_009091</name>
</gene>
<evidence type="ECO:0000256" key="1">
    <source>
        <dbReference type="ARBA" id="ARBA00023054"/>
    </source>
</evidence>
<keyword evidence="1 2" id="KW-0175">Coiled coil</keyword>
<evidence type="ECO:0000256" key="2">
    <source>
        <dbReference type="SAM" id="Coils"/>
    </source>
</evidence>
<dbReference type="PANTHER" id="PTHR14882:SF1">
    <property type="entry name" value="CCDC92 DOMAIN-CONTAINING PROTEIN"/>
    <property type="match status" value="1"/>
</dbReference>